<protein>
    <recommendedName>
        <fullName evidence="4">NACHT domain-containing protein</fullName>
    </recommendedName>
</protein>
<dbReference type="InterPro" id="IPR001680">
    <property type="entry name" value="WD40_rpt"/>
</dbReference>
<dbReference type="SMART" id="SM00320">
    <property type="entry name" value="WD40"/>
    <property type="match status" value="8"/>
</dbReference>
<dbReference type="PANTHER" id="PTHR10039:SF17">
    <property type="entry name" value="FUNGAL STAND N-TERMINAL GOODBYE DOMAIN-CONTAINING PROTEIN-RELATED"/>
    <property type="match status" value="1"/>
</dbReference>
<dbReference type="OrthoDB" id="674604at2759"/>
<dbReference type="PROSITE" id="PS50082">
    <property type="entry name" value="WD_REPEATS_2"/>
    <property type="match status" value="2"/>
</dbReference>
<dbReference type="PANTHER" id="PTHR10039">
    <property type="entry name" value="AMELOGENIN"/>
    <property type="match status" value="1"/>
</dbReference>
<sequence>MPKCSWPPKFRCRRSKAKTAKDVPSLTAATPELSLPPDQTPRPAASVKSHAIDSKSLWDQAYDKLKDENPDLIQSYETILSRELAANERNVIKAEQNDRQSQMSALLETGLTKVAKLSKAEKGIGDAIGVIMSVKDVVSVGVSAILPAAIAWASLCVALDFCVNAVTEMESNRKGIVTVICQMKWYSSYSRILQDNTSQANPDFQDLRKILEQNILSLYRVILTYIIKSICMYQHRMKGYAKSLLGIDDWTGSLEEVKEAEAAVKETANSFVNLDVYAKLQGLLDFHLHEKDNKILRACYVANMFDEIESLQYQKDRLLPELYSWVLDTQEYQDFVDWSKSNNDLLWIRGGPGMGKTMLLMGITSELTEQAKAQFNCHLSYFFCRGTDDRINTATAIVRGLIWMLLRQNKRLMQHLDAEFASVGPALFDKSNFGSLARILQAMLQDNSLGRVYLVVDALDECQTAEPGLSRLLQLVLETSKNKQVKWLLSSRNESKICQVLEPNAHLCLDLDGGLVTQAVGLFIQGKMAKLEDRYKQVLHNRPSTNLELKDILKEVEAALKAKAQGTFLWVALVIRQLLESSPSDALKLVKQFPEDLSGMYTTLMETLKTCREAEKCKRVLLATVHAFRPLHFLELAAVAGLSNLDAVDEIVRYCGVLVLQNDLVYFIHQSAQDYLTTEPTPEVLNDIFPASHADGHRMIVSHSLESLQVLQRDMYQLKLHGYPIENVKVPDPDPLQALRYSCLYWVDHLDQMVTGHDQIGLGDGGAVDRFWRERLLYWLEALSLFKSYSVAVFATAKLIEILSRASPGTEILRLVKDAYRFVLFNRPAVEPFPLQVYVSALVFSPTESLTRKHFENEAPPWITAASIRDRGWNACLLTLPHEWSSPSLSISPNGTFLAVSSYYLPLKIWDYRIGQCIRKLDDIDGSTHIAFSPDGALLATVFKKTIQIWNFSTWECVHTLHGHEYQVASLSFSFNGLLASSSWGDEIKIWELEGGTCLRTIQGPRDDTRYSTVSISQDGELVAYANWSKTGIWNVQSGTCNLEELEESHWIHSISFTADRKLAIVDDDSIRVWDPADGRRLQIIRHENLGATAWSDGRVACFDGKCIRIWDLESGDCLQTIHGNMHDMESLAFTPTNDQIISAHRVNVKIWDATGLYSEVTEKNHYDEVSTLSNVHGGIIASGHRDGRIRIWDATGAYSQPLETISYRRFIATRSIHVSPKGTNAASTHADSPYGPANVISWDGRIRETVWSNMNAHTIMEVTIKAQGPWIRQFELGDLDLNDAYFALWRKHYDMPLAPYPGGSSSERQLLNPSCPHHYEFCNDEPHGWITWKGHNVLWVPSQYRPIYYNRNTLWATTPEGIFIATNSHTGVVNFSSDKFPM</sequence>
<dbReference type="Gene3D" id="3.40.50.300">
    <property type="entry name" value="P-loop containing nucleotide triphosphate hydrolases"/>
    <property type="match status" value="1"/>
</dbReference>
<keyword evidence="2" id="KW-0853">WD repeat</keyword>
<accession>A0A5N6ZKV9</accession>
<dbReference type="SUPFAM" id="SSF52540">
    <property type="entry name" value="P-loop containing nucleoside triphosphate hydrolases"/>
    <property type="match status" value="1"/>
</dbReference>
<gene>
    <name evidence="5" type="ORF">BDV28DRAFT_126563</name>
</gene>
<evidence type="ECO:0000259" key="4">
    <source>
        <dbReference type="PROSITE" id="PS50837"/>
    </source>
</evidence>
<feature type="region of interest" description="Disordered" evidence="3">
    <location>
        <begin position="15"/>
        <end position="50"/>
    </location>
</feature>
<feature type="repeat" description="WD" evidence="2">
    <location>
        <begin position="1163"/>
        <end position="1194"/>
    </location>
</feature>
<dbReference type="InterPro" id="IPR015943">
    <property type="entry name" value="WD40/YVTN_repeat-like_dom_sf"/>
</dbReference>
<reference evidence="6" key="1">
    <citation type="submission" date="2019-04" db="EMBL/GenBank/DDBJ databases">
        <title>Friends and foes A comparative genomics studyof 23 Aspergillus species from section Flavi.</title>
        <authorList>
            <consortium name="DOE Joint Genome Institute"/>
            <person name="Kjaerbolling I."/>
            <person name="Vesth T."/>
            <person name="Frisvad J.C."/>
            <person name="Nybo J.L."/>
            <person name="Theobald S."/>
            <person name="Kildgaard S."/>
            <person name="Isbrandt T."/>
            <person name="Kuo A."/>
            <person name="Sato A."/>
            <person name="Lyhne E.K."/>
            <person name="Kogle M.E."/>
            <person name="Wiebenga A."/>
            <person name="Kun R.S."/>
            <person name="Lubbers R.J."/>
            <person name="Makela M.R."/>
            <person name="Barry K."/>
            <person name="Chovatia M."/>
            <person name="Clum A."/>
            <person name="Daum C."/>
            <person name="Haridas S."/>
            <person name="He G."/>
            <person name="LaButti K."/>
            <person name="Lipzen A."/>
            <person name="Mondo S."/>
            <person name="Riley R."/>
            <person name="Salamov A."/>
            <person name="Simmons B.A."/>
            <person name="Magnuson J.K."/>
            <person name="Henrissat B."/>
            <person name="Mortensen U.H."/>
            <person name="Larsen T.O."/>
            <person name="Devries R.P."/>
            <person name="Grigoriev I.V."/>
            <person name="Machida M."/>
            <person name="Baker S.E."/>
            <person name="Andersen M.R."/>
        </authorList>
    </citation>
    <scope>NUCLEOTIDE SEQUENCE [LARGE SCALE GENOMIC DNA]</scope>
    <source>
        <strain evidence="6">CBS 553.77</strain>
    </source>
</reference>
<evidence type="ECO:0000313" key="6">
    <source>
        <dbReference type="Proteomes" id="UP000327118"/>
    </source>
</evidence>
<evidence type="ECO:0000256" key="1">
    <source>
        <dbReference type="ARBA" id="ARBA00022737"/>
    </source>
</evidence>
<dbReference type="Pfam" id="PF00400">
    <property type="entry name" value="WD40"/>
    <property type="match status" value="3"/>
</dbReference>
<name>A0A5N6ZKV9_9EURO</name>
<dbReference type="Pfam" id="PF17100">
    <property type="entry name" value="NACHT_N"/>
    <property type="match status" value="1"/>
</dbReference>
<dbReference type="Proteomes" id="UP000327118">
    <property type="component" value="Unassembled WGS sequence"/>
</dbReference>
<evidence type="ECO:0000256" key="2">
    <source>
        <dbReference type="PROSITE-ProRule" id="PRU00221"/>
    </source>
</evidence>
<evidence type="ECO:0000313" key="5">
    <source>
        <dbReference type="EMBL" id="KAE8356800.1"/>
    </source>
</evidence>
<keyword evidence="1" id="KW-0677">Repeat</keyword>
<evidence type="ECO:0000256" key="3">
    <source>
        <dbReference type="SAM" id="MobiDB-lite"/>
    </source>
</evidence>
<feature type="repeat" description="WD" evidence="2">
    <location>
        <begin position="961"/>
        <end position="1001"/>
    </location>
</feature>
<dbReference type="InterPro" id="IPR056884">
    <property type="entry name" value="NPHP3-like_N"/>
</dbReference>
<dbReference type="Gene3D" id="2.130.10.10">
    <property type="entry name" value="YVTN repeat-like/Quinoprotein amine dehydrogenase"/>
    <property type="match status" value="2"/>
</dbReference>
<dbReference type="InterPro" id="IPR031359">
    <property type="entry name" value="NACHT_N"/>
</dbReference>
<dbReference type="Pfam" id="PF24883">
    <property type="entry name" value="NPHP3_N"/>
    <property type="match status" value="1"/>
</dbReference>
<dbReference type="PROSITE" id="PS50837">
    <property type="entry name" value="NACHT"/>
    <property type="match status" value="1"/>
</dbReference>
<proteinExistence type="predicted"/>
<dbReference type="InterPro" id="IPR027417">
    <property type="entry name" value="P-loop_NTPase"/>
</dbReference>
<dbReference type="EMBL" id="ML739035">
    <property type="protein sequence ID" value="KAE8356800.1"/>
    <property type="molecule type" value="Genomic_DNA"/>
</dbReference>
<dbReference type="InterPro" id="IPR007111">
    <property type="entry name" value="NACHT_NTPase"/>
</dbReference>
<feature type="domain" description="NACHT" evidence="4">
    <location>
        <begin position="344"/>
        <end position="492"/>
    </location>
</feature>
<keyword evidence="6" id="KW-1185">Reference proteome</keyword>
<organism evidence="5 6">
    <name type="scientific">Aspergillus coremiiformis</name>
    <dbReference type="NCBI Taxonomy" id="138285"/>
    <lineage>
        <taxon>Eukaryota</taxon>
        <taxon>Fungi</taxon>
        <taxon>Dikarya</taxon>
        <taxon>Ascomycota</taxon>
        <taxon>Pezizomycotina</taxon>
        <taxon>Eurotiomycetes</taxon>
        <taxon>Eurotiomycetidae</taxon>
        <taxon>Eurotiales</taxon>
        <taxon>Aspergillaceae</taxon>
        <taxon>Aspergillus</taxon>
        <taxon>Aspergillus subgen. Circumdati</taxon>
    </lineage>
</organism>
<dbReference type="SUPFAM" id="SSF82171">
    <property type="entry name" value="DPP6 N-terminal domain-like"/>
    <property type="match status" value="1"/>
</dbReference>
<dbReference type="CDD" id="cd00200">
    <property type="entry name" value="WD40"/>
    <property type="match status" value="1"/>
</dbReference>